<evidence type="ECO:0000256" key="7">
    <source>
        <dbReference type="SAM" id="MobiDB-lite"/>
    </source>
</evidence>
<dbReference type="InterPro" id="IPR009072">
    <property type="entry name" value="Histone-fold"/>
</dbReference>
<protein>
    <recommendedName>
        <fullName evidence="6">Transcription initiation factor TFIID subunit 13</fullName>
    </recommendedName>
</protein>
<keyword evidence="9" id="KW-1185">Reference proteome</keyword>
<organism evidence="8 9">
    <name type="scientific">Maudiozyma exigua</name>
    <name type="common">Yeast</name>
    <name type="synonym">Kazachstania exigua</name>
    <dbReference type="NCBI Taxonomy" id="34358"/>
    <lineage>
        <taxon>Eukaryota</taxon>
        <taxon>Fungi</taxon>
        <taxon>Dikarya</taxon>
        <taxon>Ascomycota</taxon>
        <taxon>Saccharomycotina</taxon>
        <taxon>Saccharomycetes</taxon>
        <taxon>Saccharomycetales</taxon>
        <taxon>Saccharomycetaceae</taxon>
        <taxon>Maudiozyma</taxon>
    </lineage>
</organism>
<dbReference type="Pfam" id="PF02269">
    <property type="entry name" value="TFIID-18kDa"/>
    <property type="match status" value="1"/>
</dbReference>
<evidence type="ECO:0000256" key="1">
    <source>
        <dbReference type="ARBA" id="ARBA00004123"/>
    </source>
</evidence>
<dbReference type="GO" id="GO:0051123">
    <property type="term" value="P:RNA polymerase II preinitiation complex assembly"/>
    <property type="evidence" value="ECO:0007669"/>
    <property type="project" value="TreeGrafter"/>
</dbReference>
<feature type="compositionally biased region" description="Acidic residues" evidence="7">
    <location>
        <begin position="115"/>
        <end position="128"/>
    </location>
</feature>
<keyword evidence="3" id="KW-0804">Transcription</keyword>
<feature type="region of interest" description="Disordered" evidence="7">
    <location>
        <begin position="97"/>
        <end position="166"/>
    </location>
</feature>
<keyword evidence="4" id="KW-0539">Nucleus</keyword>
<dbReference type="PANTHER" id="PTHR11380:SF5">
    <property type="entry name" value="TRANSCRIPTION INITIATION FACTOR TFIID SUBUNIT 13"/>
    <property type="match status" value="1"/>
</dbReference>
<evidence type="ECO:0000256" key="2">
    <source>
        <dbReference type="ARBA" id="ARBA00023015"/>
    </source>
</evidence>
<dbReference type="AlphaFoldDB" id="A0A9P6W4Y3"/>
<evidence type="ECO:0000256" key="6">
    <source>
        <dbReference type="ARBA" id="ARBA00040136"/>
    </source>
</evidence>
<evidence type="ECO:0000256" key="5">
    <source>
        <dbReference type="ARBA" id="ARBA00038392"/>
    </source>
</evidence>
<evidence type="ECO:0000313" key="8">
    <source>
        <dbReference type="EMBL" id="KAG0662735.1"/>
    </source>
</evidence>
<evidence type="ECO:0000313" key="9">
    <source>
        <dbReference type="Proteomes" id="UP000750334"/>
    </source>
</evidence>
<dbReference type="InterPro" id="IPR003195">
    <property type="entry name" value="TFIID_TAF13"/>
</dbReference>
<evidence type="ECO:0000256" key="3">
    <source>
        <dbReference type="ARBA" id="ARBA00023163"/>
    </source>
</evidence>
<dbReference type="Proteomes" id="UP000750334">
    <property type="component" value="Unassembled WGS sequence"/>
</dbReference>
<sequence length="166" mass="18837">MSRRLKRTNLFSKDVSSLLYAYGDVPQPLLSTTHCLDEIVSQYLVDVCTSAVKVSTNSKRNKVKLEDFKFALRKDPIKLGRAEELIATNKVITEAKKQFNETDNSSLKRFRGQDGEEEEDVEDEDADEANSHPEDEDVKITSKQSKNSKRSIKKSGSRPKKQKKAN</sequence>
<dbReference type="PANTHER" id="PTHR11380">
    <property type="entry name" value="TRANSCRIPTION INITIATION FACTOR TFIID/SUPT3-RELATED"/>
    <property type="match status" value="1"/>
</dbReference>
<dbReference type="GO" id="GO:0005669">
    <property type="term" value="C:transcription factor TFIID complex"/>
    <property type="evidence" value="ECO:0007669"/>
    <property type="project" value="TreeGrafter"/>
</dbReference>
<keyword evidence="2" id="KW-0805">Transcription regulation</keyword>
<comment type="caution">
    <text evidence="8">The sequence shown here is derived from an EMBL/GenBank/DDBJ whole genome shotgun (WGS) entry which is preliminary data.</text>
</comment>
<dbReference type="OrthoDB" id="10266074at2759"/>
<dbReference type="EMBL" id="PUHR01000141">
    <property type="protein sequence ID" value="KAG0662735.1"/>
    <property type="molecule type" value="Genomic_DNA"/>
</dbReference>
<name>A0A9P6W4Y3_MAUEX</name>
<gene>
    <name evidence="8" type="primary">TAF13</name>
    <name evidence="8" type="ORF">C6P45_001034</name>
</gene>
<evidence type="ECO:0000256" key="4">
    <source>
        <dbReference type="ARBA" id="ARBA00023242"/>
    </source>
</evidence>
<dbReference type="SUPFAM" id="SSF47113">
    <property type="entry name" value="Histone-fold"/>
    <property type="match status" value="2"/>
</dbReference>
<accession>A0A9P6W4Y3</accession>
<dbReference type="Gene3D" id="1.10.20.10">
    <property type="entry name" value="Histone, subunit A"/>
    <property type="match status" value="1"/>
</dbReference>
<feature type="compositionally biased region" description="Basic residues" evidence="7">
    <location>
        <begin position="146"/>
        <end position="166"/>
    </location>
</feature>
<reference evidence="8 9" key="1">
    <citation type="submission" date="2020-11" db="EMBL/GenBank/DDBJ databases">
        <title>Kefir isolates.</title>
        <authorList>
            <person name="Marcisauskas S."/>
            <person name="Kim Y."/>
            <person name="Blasche S."/>
        </authorList>
    </citation>
    <scope>NUCLEOTIDE SEQUENCE [LARGE SCALE GENOMIC DNA]</scope>
    <source>
        <strain evidence="8 9">OG2</strain>
    </source>
</reference>
<comment type="subcellular location">
    <subcellularLocation>
        <location evidence="1">Nucleus</location>
    </subcellularLocation>
</comment>
<dbReference type="GO" id="GO:0046982">
    <property type="term" value="F:protein heterodimerization activity"/>
    <property type="evidence" value="ECO:0007669"/>
    <property type="project" value="InterPro"/>
</dbReference>
<comment type="similarity">
    <text evidence="5">Belongs to the TAF13 family.</text>
</comment>
<proteinExistence type="inferred from homology"/>
<dbReference type="CDD" id="cd07978">
    <property type="entry name" value="HFD_TAF13"/>
    <property type="match status" value="1"/>
</dbReference>